<evidence type="ECO:0000256" key="2">
    <source>
        <dbReference type="SAM" id="MobiDB-lite"/>
    </source>
</evidence>
<accession>A0A4S4M9I5</accession>
<feature type="compositionally biased region" description="Polar residues" evidence="2">
    <location>
        <begin position="1"/>
        <end position="12"/>
    </location>
</feature>
<proteinExistence type="predicted"/>
<comment type="caution">
    <text evidence="3">The sequence shown here is derived from an EMBL/GenBank/DDBJ whole genome shotgun (WGS) entry which is preliminary data.</text>
</comment>
<reference evidence="3 4" key="1">
    <citation type="submission" date="2019-02" db="EMBL/GenBank/DDBJ databases">
        <title>Genome sequencing of the rare red list fungi Bondarzewia mesenterica.</title>
        <authorList>
            <person name="Buettner E."/>
            <person name="Kellner H."/>
        </authorList>
    </citation>
    <scope>NUCLEOTIDE SEQUENCE [LARGE SCALE GENOMIC DNA]</scope>
    <source>
        <strain evidence="3 4">DSM 108281</strain>
    </source>
</reference>
<feature type="region of interest" description="Disordered" evidence="2">
    <location>
        <begin position="1"/>
        <end position="28"/>
    </location>
</feature>
<feature type="coiled-coil region" evidence="1">
    <location>
        <begin position="363"/>
        <end position="412"/>
    </location>
</feature>
<protein>
    <submittedName>
        <fullName evidence="3">Uncharacterized protein</fullName>
    </submittedName>
</protein>
<dbReference type="EMBL" id="SGPL01000005">
    <property type="protein sequence ID" value="THH21298.1"/>
    <property type="molecule type" value="Genomic_DNA"/>
</dbReference>
<evidence type="ECO:0000256" key="1">
    <source>
        <dbReference type="SAM" id="Coils"/>
    </source>
</evidence>
<organism evidence="3 4">
    <name type="scientific">Bondarzewia mesenterica</name>
    <dbReference type="NCBI Taxonomy" id="1095465"/>
    <lineage>
        <taxon>Eukaryota</taxon>
        <taxon>Fungi</taxon>
        <taxon>Dikarya</taxon>
        <taxon>Basidiomycota</taxon>
        <taxon>Agaricomycotina</taxon>
        <taxon>Agaricomycetes</taxon>
        <taxon>Russulales</taxon>
        <taxon>Bondarzewiaceae</taxon>
        <taxon>Bondarzewia</taxon>
    </lineage>
</organism>
<gene>
    <name evidence="3" type="ORF">EW146_g223</name>
</gene>
<feature type="compositionally biased region" description="Basic and acidic residues" evidence="2">
    <location>
        <begin position="284"/>
        <end position="293"/>
    </location>
</feature>
<evidence type="ECO:0000313" key="4">
    <source>
        <dbReference type="Proteomes" id="UP000310158"/>
    </source>
</evidence>
<sequence length="455" mass="51455">MAASVQSHNPLQDPTVDHPHVDPNTQSLNQALDPHLSQVGLDSRQHYHPHYSPAHIITQDHASQAHRPDHLAFYPSAHELSAQPVDRQQNESPPKRKQVEAPMQMTGKGGDNDTGGSGARHWTDEEKTKLFNWLMGPGEDEHFDALRTKKNTCFRDCALDAFGGRKTFLAVKGCYERNFVVFKQIYAFETFTTHMQHNNIDTENEVDRLREYERRIYAARKSGFHVGNLSSRILDHWHRMGWYNVFYQRWHGDPGVADESQIEPTLRAEGTPLHDRAATTAGPSHERYEHEHANSYSTHDAGESMPSPPHTPSTVPANQHYAAAHGYTVPPSAIPGGASAGGGVDQNMASIATMAQTMMSACMRLLQAQAEDSKIRLEYLRRREEREEEESRMRAEIEKRRQEREAAEWERIQQNSKVKQRSELATELLSNPNVDGSVKQAAGDYLKKLFANVND</sequence>
<name>A0A4S4M9I5_9AGAM</name>
<dbReference type="AlphaFoldDB" id="A0A4S4M9I5"/>
<dbReference type="Proteomes" id="UP000310158">
    <property type="component" value="Unassembled WGS sequence"/>
</dbReference>
<keyword evidence="1" id="KW-0175">Coiled coil</keyword>
<dbReference type="OrthoDB" id="2685034at2759"/>
<evidence type="ECO:0000313" key="3">
    <source>
        <dbReference type="EMBL" id="THH21298.1"/>
    </source>
</evidence>
<feature type="compositionally biased region" description="Gly residues" evidence="2">
    <location>
        <begin position="107"/>
        <end position="118"/>
    </location>
</feature>
<feature type="region of interest" description="Disordered" evidence="2">
    <location>
        <begin position="84"/>
        <end position="120"/>
    </location>
</feature>
<keyword evidence="4" id="KW-1185">Reference proteome</keyword>
<feature type="region of interest" description="Disordered" evidence="2">
    <location>
        <begin position="267"/>
        <end position="317"/>
    </location>
</feature>